<name>F0RPM1_DEIPM</name>
<protein>
    <submittedName>
        <fullName evidence="4">Isochorismatase hydrolase</fullName>
    </submittedName>
</protein>
<dbReference type="InterPro" id="IPR000868">
    <property type="entry name" value="Isochorismatase-like_dom"/>
</dbReference>
<dbReference type="HOGENOM" id="CLU_068979_0_1_0"/>
<dbReference type="Pfam" id="PF00857">
    <property type="entry name" value="Isochorismatase"/>
    <property type="match status" value="1"/>
</dbReference>
<dbReference type="PANTHER" id="PTHR43540:SF9">
    <property type="entry name" value="FAMILY HYDROLASE, PUTATIVE (AFU_ORTHOLOGUE AFUA_2G08700)-RELATED"/>
    <property type="match status" value="1"/>
</dbReference>
<dbReference type="OrthoDB" id="257098at2"/>
<feature type="domain" description="Isochorismatase-like" evidence="3">
    <location>
        <begin position="61"/>
        <end position="259"/>
    </location>
</feature>
<keyword evidence="1 4" id="KW-0378">Hydrolase</keyword>
<evidence type="ECO:0000259" key="3">
    <source>
        <dbReference type="Pfam" id="PF00857"/>
    </source>
</evidence>
<dbReference type="InterPro" id="IPR050272">
    <property type="entry name" value="Isochorismatase-like_hydrls"/>
</dbReference>
<dbReference type="EMBL" id="CP002537">
    <property type="protein sequence ID" value="ADY27327.1"/>
    <property type="molecule type" value="Genomic_DNA"/>
</dbReference>
<reference evidence="4 5" key="1">
    <citation type="submission" date="2011-02" db="EMBL/GenBank/DDBJ databases">
        <title>The complete sequence of plasmid1 of Deinococcus proteolyticus DSM 20540.</title>
        <authorList>
            <consortium name="US DOE Joint Genome Institute (JGI-PGF)"/>
            <person name="Lucas S."/>
            <person name="Copeland A."/>
            <person name="Lapidus A."/>
            <person name="Bruce D."/>
            <person name="Goodwin L."/>
            <person name="Pitluck S."/>
            <person name="Kyrpides N."/>
            <person name="Mavromatis K."/>
            <person name="Pagani I."/>
            <person name="Ivanova N."/>
            <person name="Ovchinnikova G."/>
            <person name="Zeytun A."/>
            <person name="Detter J.C."/>
            <person name="Han C."/>
            <person name="Land M."/>
            <person name="Hauser L."/>
            <person name="Markowitz V."/>
            <person name="Cheng J.-F."/>
            <person name="Hugenholtz P."/>
            <person name="Woyke T."/>
            <person name="Wu D."/>
            <person name="Pukall R."/>
            <person name="Steenblock K."/>
            <person name="Brambilla E."/>
            <person name="Klenk H.-P."/>
            <person name="Eisen J.A."/>
        </authorList>
    </citation>
    <scope>NUCLEOTIDE SEQUENCE [LARGE SCALE GENOMIC DNA]</scope>
    <source>
        <strain evidence="5">ATCC 35074 / DSM 20540 / JCM 6276 / NBRC 101906 / NCIMB 13154 / VKM Ac-1939 / CCM 2703 / MRP</strain>
        <plasmid evidence="5">Plasmid pDEIPR01</plasmid>
    </source>
</reference>
<dbReference type="Gene3D" id="3.40.50.850">
    <property type="entry name" value="Isochorismatase-like"/>
    <property type="match status" value="1"/>
</dbReference>
<gene>
    <name evidence="4" type="ordered locus">Deipr_2199</name>
</gene>
<dbReference type="GO" id="GO:0016787">
    <property type="term" value="F:hydrolase activity"/>
    <property type="evidence" value="ECO:0007669"/>
    <property type="project" value="UniProtKB-KW"/>
</dbReference>
<evidence type="ECO:0000256" key="2">
    <source>
        <dbReference type="SAM" id="MobiDB-lite"/>
    </source>
</evidence>
<dbReference type="RefSeq" id="WP_013623059.1">
    <property type="nucleotide sequence ID" value="NC_015169.1"/>
</dbReference>
<proteinExistence type="predicted"/>
<accession>F0RPM1</accession>
<geneLocation type="plasmid" evidence="4 5">
    <name>pDEIPR01</name>
</geneLocation>
<dbReference type="PANTHER" id="PTHR43540">
    <property type="entry name" value="PEROXYUREIDOACRYLATE/UREIDOACRYLATE AMIDOHYDROLASE-RELATED"/>
    <property type="match status" value="1"/>
</dbReference>
<sequence>MSNHREIYSQTESGGIQLAGGVDRWQLHEDYVHLAPHRSAAELLRFEAELLPFVDRPAQQALVIIDMQNDFLEPGGWTDASGLDYRRCREALPGVKRALEIARERDLWVVWVYWSNRPDLRNLGAPTLYSFKHRPSQKGIGEQLEHGPVLTQGSWGASMPGELQALMSEDDIHIEKVRMNGFFGTHLDQVLRTQGIETLLFAGVNIDQCVTSTMEEAYFRDYNVVLLEDACATSSPDYCREAVVFNTRNCWGFSMTTEQLAAAAPWTPDAPNQNGADQDGAAQE</sequence>
<dbReference type="CDD" id="cd00431">
    <property type="entry name" value="cysteine_hydrolases"/>
    <property type="match status" value="1"/>
</dbReference>
<organism evidence="4 5">
    <name type="scientific">Deinococcus proteolyticus (strain ATCC 35074 / DSM 20540 / JCM 6276 / NBRC 101906 / NCIMB 13154 / VKM Ac-1939 / CCM 2703 / MRP)</name>
    <dbReference type="NCBI Taxonomy" id="693977"/>
    <lineage>
        <taxon>Bacteria</taxon>
        <taxon>Thermotogati</taxon>
        <taxon>Deinococcota</taxon>
        <taxon>Deinococci</taxon>
        <taxon>Deinococcales</taxon>
        <taxon>Deinococcaceae</taxon>
        <taxon>Deinococcus</taxon>
    </lineage>
</organism>
<dbReference type="KEGG" id="dpt:Deipr_2199"/>
<feature type="region of interest" description="Disordered" evidence="2">
    <location>
        <begin position="265"/>
        <end position="284"/>
    </location>
</feature>
<evidence type="ECO:0000313" key="5">
    <source>
        <dbReference type="Proteomes" id="UP000007718"/>
    </source>
</evidence>
<keyword evidence="5" id="KW-1185">Reference proteome</keyword>
<evidence type="ECO:0000256" key="1">
    <source>
        <dbReference type="ARBA" id="ARBA00022801"/>
    </source>
</evidence>
<keyword evidence="4" id="KW-0614">Plasmid</keyword>
<dbReference type="Proteomes" id="UP000007718">
    <property type="component" value="Plasmid pDEIPR01"/>
</dbReference>
<dbReference type="InterPro" id="IPR036380">
    <property type="entry name" value="Isochorismatase-like_sf"/>
</dbReference>
<dbReference type="AlphaFoldDB" id="F0RPM1"/>
<evidence type="ECO:0000313" key="4">
    <source>
        <dbReference type="EMBL" id="ADY27327.1"/>
    </source>
</evidence>
<dbReference type="SUPFAM" id="SSF52499">
    <property type="entry name" value="Isochorismatase-like hydrolases"/>
    <property type="match status" value="1"/>
</dbReference>